<proteinExistence type="predicted"/>
<dbReference type="InterPro" id="IPR002347">
    <property type="entry name" value="SDR_fam"/>
</dbReference>
<evidence type="ECO:0000313" key="3">
    <source>
        <dbReference type="EMBL" id="CAB9499621.1"/>
    </source>
</evidence>
<name>A0A9N8DF96_9STRA</name>
<dbReference type="InterPro" id="IPR036291">
    <property type="entry name" value="NAD(P)-bd_dom_sf"/>
</dbReference>
<gene>
    <name evidence="3" type="ORF">SEMRO_65_G036720.1</name>
</gene>
<comment type="caution">
    <text evidence="3">The sequence shown here is derived from an EMBL/GenBank/DDBJ whole genome shotgun (WGS) entry which is preliminary data.</text>
</comment>
<dbReference type="GO" id="GO:0008202">
    <property type="term" value="P:steroid metabolic process"/>
    <property type="evidence" value="ECO:0007669"/>
    <property type="project" value="TreeGrafter"/>
</dbReference>
<dbReference type="SMART" id="SM00822">
    <property type="entry name" value="PKS_KR"/>
    <property type="match status" value="1"/>
</dbReference>
<feature type="transmembrane region" description="Helical" evidence="1">
    <location>
        <begin position="30"/>
        <end position="47"/>
    </location>
</feature>
<evidence type="ECO:0000259" key="2">
    <source>
        <dbReference type="SMART" id="SM00822"/>
    </source>
</evidence>
<keyword evidence="1" id="KW-0472">Membrane</keyword>
<feature type="domain" description="Ketoreductase" evidence="2">
    <location>
        <begin position="57"/>
        <end position="232"/>
    </location>
</feature>
<dbReference type="PANTHER" id="PTHR43313:SF1">
    <property type="entry name" value="3BETA-HYDROXYSTEROID DEHYDROGENASE DHS-16"/>
    <property type="match status" value="1"/>
</dbReference>
<evidence type="ECO:0000313" key="4">
    <source>
        <dbReference type="Proteomes" id="UP001153069"/>
    </source>
</evidence>
<dbReference type="PANTHER" id="PTHR43313">
    <property type="entry name" value="SHORT-CHAIN DEHYDROGENASE/REDUCTASE FAMILY 9C"/>
    <property type="match status" value="1"/>
</dbReference>
<dbReference type="SUPFAM" id="SSF51735">
    <property type="entry name" value="NAD(P)-binding Rossmann-fold domains"/>
    <property type="match status" value="1"/>
</dbReference>
<dbReference type="Pfam" id="PF00106">
    <property type="entry name" value="adh_short"/>
    <property type="match status" value="1"/>
</dbReference>
<dbReference type="Proteomes" id="UP001153069">
    <property type="component" value="Unassembled WGS sequence"/>
</dbReference>
<keyword evidence="1" id="KW-1133">Transmembrane helix</keyword>
<protein>
    <submittedName>
        <fullName evidence="3">Short-chain dehydrogenase/reductase family 9C member 7</fullName>
    </submittedName>
</protein>
<evidence type="ECO:0000256" key="1">
    <source>
        <dbReference type="SAM" id="Phobius"/>
    </source>
</evidence>
<dbReference type="InterPro" id="IPR057326">
    <property type="entry name" value="KR_dom"/>
</dbReference>
<dbReference type="AlphaFoldDB" id="A0A9N8DF96"/>
<accession>A0A9N8DF96</accession>
<dbReference type="GO" id="GO:0016491">
    <property type="term" value="F:oxidoreductase activity"/>
    <property type="evidence" value="ECO:0007669"/>
    <property type="project" value="TreeGrafter"/>
</dbReference>
<sequence length="351" mass="38807">MMTFSALPVAFLNAIVPSLVLPYEYIVKLIALAAAFLSVALAHRLVLRKEFPVHHDGDILISGTSSGIGRATCEWLAKQYPHITFYAGVQRMVQGSPFDLPNVKQVILDITNQDHVDAALELIKQDQLPLIAVINNAGLYDMSTFEFMGVDTLRKIMEVNVMGTYMLTQVALPMIRKSKGRIVTVSSISGLIPGGPLLAAYQGSKHALEAMFDALRVEVAPHDVSASLIEPGFLQSNIVEEIKWMQETASNNCNNQAMEVYPELMGERYLSLFTEMATTTGSMEETCKSIEDAIFDKYPQPRYLTSRVGALPAWLAAKVVNRLADIALHMETIVFMLRIRVSIEKMLGVAK</sequence>
<organism evidence="3 4">
    <name type="scientific">Seminavis robusta</name>
    <dbReference type="NCBI Taxonomy" id="568900"/>
    <lineage>
        <taxon>Eukaryota</taxon>
        <taxon>Sar</taxon>
        <taxon>Stramenopiles</taxon>
        <taxon>Ochrophyta</taxon>
        <taxon>Bacillariophyta</taxon>
        <taxon>Bacillariophyceae</taxon>
        <taxon>Bacillariophycidae</taxon>
        <taxon>Naviculales</taxon>
        <taxon>Naviculaceae</taxon>
        <taxon>Seminavis</taxon>
    </lineage>
</organism>
<dbReference type="PRINTS" id="PR00081">
    <property type="entry name" value="GDHRDH"/>
</dbReference>
<reference evidence="3" key="1">
    <citation type="submission" date="2020-06" db="EMBL/GenBank/DDBJ databases">
        <authorList>
            <consortium name="Plant Systems Biology data submission"/>
        </authorList>
    </citation>
    <scope>NUCLEOTIDE SEQUENCE</scope>
    <source>
        <strain evidence="3">D6</strain>
    </source>
</reference>
<keyword evidence="1" id="KW-0812">Transmembrane</keyword>
<dbReference type="OrthoDB" id="1274115at2759"/>
<dbReference type="Gene3D" id="3.40.50.720">
    <property type="entry name" value="NAD(P)-binding Rossmann-like Domain"/>
    <property type="match status" value="1"/>
</dbReference>
<keyword evidence="4" id="KW-1185">Reference proteome</keyword>
<dbReference type="EMBL" id="CAICTM010000064">
    <property type="protein sequence ID" value="CAB9499621.1"/>
    <property type="molecule type" value="Genomic_DNA"/>
</dbReference>